<evidence type="ECO:0000256" key="1">
    <source>
        <dbReference type="ARBA" id="ARBA00009005"/>
    </source>
</evidence>
<feature type="region of interest" description="Disordered" evidence="6">
    <location>
        <begin position="1"/>
        <end position="32"/>
    </location>
</feature>
<reference evidence="8 9" key="1">
    <citation type="journal article" date="2020" name="G3 (Bethesda)">
        <title>Improved Reference Genome for Cyclotella cryptica CCMP332, a Model for Cell Wall Morphogenesis, Salinity Adaptation, and Lipid Production in Diatoms (Bacillariophyta).</title>
        <authorList>
            <person name="Roberts W.R."/>
            <person name="Downey K.M."/>
            <person name="Ruck E.C."/>
            <person name="Traller J.C."/>
            <person name="Alverson A.J."/>
        </authorList>
    </citation>
    <scope>NUCLEOTIDE SEQUENCE [LARGE SCALE GENOMIC DNA]</scope>
    <source>
        <strain evidence="8 9">CCMP332</strain>
    </source>
</reference>
<keyword evidence="9" id="KW-1185">Reference proteome</keyword>
<keyword evidence="3 5" id="KW-0863">Zinc-finger</keyword>
<protein>
    <recommendedName>
        <fullName evidence="7">RanBP2-type domain-containing protein</fullName>
    </recommendedName>
</protein>
<accession>A0ABD3Q680</accession>
<keyword evidence="2" id="KW-0479">Metal-binding</keyword>
<dbReference type="InterPro" id="IPR001876">
    <property type="entry name" value="Znf_RanBP2"/>
</dbReference>
<dbReference type="Gene3D" id="3.40.50.12660">
    <property type="match status" value="1"/>
</dbReference>
<evidence type="ECO:0000256" key="3">
    <source>
        <dbReference type="ARBA" id="ARBA00022771"/>
    </source>
</evidence>
<feature type="domain" description="RanBP2-type" evidence="7">
    <location>
        <begin position="137"/>
        <end position="166"/>
    </location>
</feature>
<dbReference type="PROSITE" id="PS01358">
    <property type="entry name" value="ZF_RANBP2_1"/>
    <property type="match status" value="1"/>
</dbReference>
<name>A0ABD3Q680_9STRA</name>
<evidence type="ECO:0000259" key="7">
    <source>
        <dbReference type="PROSITE" id="PS50199"/>
    </source>
</evidence>
<feature type="region of interest" description="Disordered" evidence="6">
    <location>
        <begin position="314"/>
        <end position="341"/>
    </location>
</feature>
<evidence type="ECO:0000256" key="2">
    <source>
        <dbReference type="ARBA" id="ARBA00022723"/>
    </source>
</evidence>
<dbReference type="PANTHER" id="PTHR48104">
    <property type="entry name" value="METACASPASE-4"/>
    <property type="match status" value="1"/>
</dbReference>
<evidence type="ECO:0000256" key="5">
    <source>
        <dbReference type="PROSITE-ProRule" id="PRU00322"/>
    </source>
</evidence>
<evidence type="ECO:0000313" key="9">
    <source>
        <dbReference type="Proteomes" id="UP001516023"/>
    </source>
</evidence>
<comment type="caution">
    <text evidence="8">The sequence shown here is derived from an EMBL/GenBank/DDBJ whole genome shotgun (WGS) entry which is preliminary data.</text>
</comment>
<dbReference type="GO" id="GO:0008270">
    <property type="term" value="F:zinc ion binding"/>
    <property type="evidence" value="ECO:0007669"/>
    <property type="project" value="UniProtKB-KW"/>
</dbReference>
<dbReference type="InterPro" id="IPR011600">
    <property type="entry name" value="Pept_C14_caspase"/>
</dbReference>
<dbReference type="SUPFAM" id="SSF90209">
    <property type="entry name" value="Ran binding protein zinc finger-like"/>
    <property type="match status" value="1"/>
</dbReference>
<dbReference type="AlphaFoldDB" id="A0ABD3Q680"/>
<organism evidence="8 9">
    <name type="scientific">Cyclotella cryptica</name>
    <dbReference type="NCBI Taxonomy" id="29204"/>
    <lineage>
        <taxon>Eukaryota</taxon>
        <taxon>Sar</taxon>
        <taxon>Stramenopiles</taxon>
        <taxon>Ochrophyta</taxon>
        <taxon>Bacillariophyta</taxon>
        <taxon>Coscinodiscophyceae</taxon>
        <taxon>Thalassiosirophycidae</taxon>
        <taxon>Stephanodiscales</taxon>
        <taxon>Stephanodiscaceae</taxon>
        <taxon>Cyclotella</taxon>
    </lineage>
</organism>
<keyword evidence="4" id="KW-0862">Zinc</keyword>
<feature type="region of interest" description="Disordered" evidence="6">
    <location>
        <begin position="177"/>
        <end position="203"/>
    </location>
</feature>
<dbReference type="PANTHER" id="PTHR48104:SF30">
    <property type="entry name" value="METACASPASE-1"/>
    <property type="match status" value="1"/>
</dbReference>
<dbReference type="InterPro" id="IPR029030">
    <property type="entry name" value="Caspase-like_dom_sf"/>
</dbReference>
<gene>
    <name evidence="8" type="ORF">HJC23_002194</name>
</gene>
<dbReference type="PROSITE" id="PS50199">
    <property type="entry name" value="ZF_RANBP2_2"/>
    <property type="match status" value="1"/>
</dbReference>
<feature type="compositionally biased region" description="Low complexity" evidence="6">
    <location>
        <begin position="177"/>
        <end position="186"/>
    </location>
</feature>
<feature type="compositionally biased region" description="Basic residues" evidence="6">
    <location>
        <begin position="187"/>
        <end position="198"/>
    </location>
</feature>
<proteinExistence type="inferred from homology"/>
<evidence type="ECO:0000256" key="6">
    <source>
        <dbReference type="SAM" id="MobiDB-lite"/>
    </source>
</evidence>
<sequence>MGFLKKATASYPATRNRINQQQQGTDPPPMPARVYQSNGIPVASAATATAFPSPGATAHVASATQPVMATPYVPGQASAAAPVFATAYVANGSSSTSAGSYATAPALDPLPPPVVPSYNPATAAAVPMGNQHYNTSESKFWECTTCTFPNLRTEEHCKGCGARIPPGLLRPAPMSVPPASAVPQSHAPHHSQHHHHHYQNTTSATNQLASQINNMHLSSSSTAEGTMRVPVPHGMQPGQKIKVRAPDGKEVVKVIPPRNEWFTDDHGKPFFRMVFGQHAAVAAAPAAASTNILYQTTSRPPPYTTTWRAFHPRASSAYSPPPVGMRSVPHSPRNSSSIHPNGRHKSLLIGINYTGTRAALKGCVNDAKNMQQLLLRSGFPDDGAHMLLLTDERSRGSEYQPTASNILKAFAWFVNDIQKGDVLFLHFSGHGGQVPDKTGMEADGYNETVVPLDYDRAGQISDDVLWGSLVYPLPEGVRLTALMDMCHSGTGLDLPYDYNVDTRRWKEDVNPAHSKGDVVLFSGCEDAQTSADVQGGWGKAGGAMTMAFTKAYEQCPLATYHDFLTVVKRELRKKGFKQRPQLTSSQQFNASSRIFSLGHESGGGRNGGVPVLIESNHNPQVGRKMNRHVRPARPGFGGGGGGGGDLFAMAAAGAGAMLFANAVGNIFDA</sequence>
<comment type="similarity">
    <text evidence="1">Belongs to the peptidase C14B family.</text>
</comment>
<evidence type="ECO:0000256" key="4">
    <source>
        <dbReference type="ARBA" id="ARBA00022833"/>
    </source>
</evidence>
<dbReference type="InterPro" id="IPR036443">
    <property type="entry name" value="Znf_RanBP2_sf"/>
</dbReference>
<feature type="compositionally biased region" description="Polar residues" evidence="6">
    <location>
        <begin position="11"/>
        <end position="25"/>
    </location>
</feature>
<evidence type="ECO:0000313" key="8">
    <source>
        <dbReference type="EMBL" id="KAL3795923.1"/>
    </source>
</evidence>
<dbReference type="Proteomes" id="UP001516023">
    <property type="component" value="Unassembled WGS sequence"/>
</dbReference>
<dbReference type="SUPFAM" id="SSF52129">
    <property type="entry name" value="Caspase-like"/>
    <property type="match status" value="1"/>
</dbReference>
<dbReference type="EMBL" id="JABMIG020000067">
    <property type="protein sequence ID" value="KAL3795923.1"/>
    <property type="molecule type" value="Genomic_DNA"/>
</dbReference>
<dbReference type="Pfam" id="PF00656">
    <property type="entry name" value="Peptidase_C14"/>
    <property type="match status" value="1"/>
</dbReference>
<dbReference type="InterPro" id="IPR050452">
    <property type="entry name" value="Metacaspase"/>
</dbReference>